<proteinExistence type="predicted"/>
<dbReference type="PANTHER" id="PTHR31050">
    <property type="entry name" value="OS08G0413200 PROTEIN"/>
    <property type="match status" value="1"/>
</dbReference>
<dbReference type="OrthoDB" id="647907at2759"/>
<feature type="non-terminal residue" evidence="1">
    <location>
        <position position="1"/>
    </location>
</feature>
<dbReference type="Proteomes" id="UP000257109">
    <property type="component" value="Unassembled WGS sequence"/>
</dbReference>
<reference evidence="1" key="1">
    <citation type="submission" date="2018-05" db="EMBL/GenBank/DDBJ databases">
        <title>Draft genome of Mucuna pruriens seed.</title>
        <authorList>
            <person name="Nnadi N.E."/>
            <person name="Vos R."/>
            <person name="Hasami M.H."/>
            <person name="Devisetty U.K."/>
            <person name="Aguiy J.C."/>
        </authorList>
    </citation>
    <scope>NUCLEOTIDE SEQUENCE [LARGE SCALE GENOMIC DNA]</scope>
    <source>
        <strain evidence="1">JCA_2017</strain>
    </source>
</reference>
<sequence length="124" mass="14403">MYVTRPMSMYKKSPNALSEPPLGPNSGYLVIWDLPPAYTCLGLCEDPKINHLPFPQDKNLTITYTTNSGEHSQHYRDKVLFIPVLNQPLSSNRYHAIRRQGKHQGFSTLKFLIIYYRYTRLSKL</sequence>
<dbReference type="Pfam" id="PF06880">
    <property type="entry name" value="DUF1262"/>
    <property type="match status" value="1"/>
</dbReference>
<organism evidence="1 2">
    <name type="scientific">Mucuna pruriens</name>
    <name type="common">Velvet bean</name>
    <name type="synonym">Dolichos pruriens</name>
    <dbReference type="NCBI Taxonomy" id="157652"/>
    <lineage>
        <taxon>Eukaryota</taxon>
        <taxon>Viridiplantae</taxon>
        <taxon>Streptophyta</taxon>
        <taxon>Embryophyta</taxon>
        <taxon>Tracheophyta</taxon>
        <taxon>Spermatophyta</taxon>
        <taxon>Magnoliopsida</taxon>
        <taxon>eudicotyledons</taxon>
        <taxon>Gunneridae</taxon>
        <taxon>Pentapetalae</taxon>
        <taxon>rosids</taxon>
        <taxon>fabids</taxon>
        <taxon>Fabales</taxon>
        <taxon>Fabaceae</taxon>
        <taxon>Papilionoideae</taxon>
        <taxon>50 kb inversion clade</taxon>
        <taxon>NPAAA clade</taxon>
        <taxon>indigoferoid/millettioid clade</taxon>
        <taxon>Phaseoleae</taxon>
        <taxon>Mucuna</taxon>
    </lineage>
</organism>
<keyword evidence="2" id="KW-1185">Reference proteome</keyword>
<name>A0A371FP29_MUCPR</name>
<gene>
    <name evidence="1" type="ORF">CR513_39500</name>
</gene>
<dbReference type="EMBL" id="QJKJ01008360">
    <property type="protein sequence ID" value="RDX80002.1"/>
    <property type="molecule type" value="Genomic_DNA"/>
</dbReference>
<protein>
    <submittedName>
        <fullName evidence="1">Uncharacterized protein</fullName>
    </submittedName>
</protein>
<comment type="caution">
    <text evidence="1">The sequence shown here is derived from an EMBL/GenBank/DDBJ whole genome shotgun (WGS) entry which is preliminary data.</text>
</comment>
<evidence type="ECO:0000313" key="2">
    <source>
        <dbReference type="Proteomes" id="UP000257109"/>
    </source>
</evidence>
<dbReference type="InterPro" id="IPR010683">
    <property type="entry name" value="DUF1262"/>
</dbReference>
<evidence type="ECO:0000313" key="1">
    <source>
        <dbReference type="EMBL" id="RDX80002.1"/>
    </source>
</evidence>
<dbReference type="AlphaFoldDB" id="A0A371FP29"/>
<dbReference type="PANTHER" id="PTHR31050:SF7">
    <property type="entry name" value="DUF1262 FAMILY PROTEIN"/>
    <property type="match status" value="1"/>
</dbReference>
<accession>A0A371FP29</accession>
<dbReference type="STRING" id="157652.A0A371FP29"/>